<comment type="caution">
    <text evidence="1">The sequence shown here is derived from an EMBL/GenBank/DDBJ whole genome shotgun (WGS) entry which is preliminary data.</text>
</comment>
<gene>
    <name evidence="1" type="ORF">RN001_011996</name>
</gene>
<sequence>MQNNEGFDDTLIKKYLVDAENDIITLLKDLEYTYNLNPTNQRLHELKMKSCLVNLEVIDSKLFHAYNALNLEDEDDLASNFGISVKLEIAKEKLNDLKEKHSNLNKEWHSQDEHLNKISKKVSRKEEELKAQSVLCTIQGLTFGKLLWKFSKNSKFLEIIVANEKLTLELIKIYSGCLYGFIHTFKNQLPDPMTDEHQFVLCLTGIFSNFATIPDGRFFLLHQPICREVLDQMIKSAFLITTPNGEQLKFLTLSTIYNIMICQEGLEFTKNHEGTMYVLKNCINSSNSERIILMSLKIINILVGTSKPTVDKLNFPVKELKKLDYCCNNPAVRKQAKEILAMLQQINSVKTSGRTVPNSLVTSKPKNENINRTTGALACYVVTDKNISNGFRNKKPNTVSEFSQNFGGTCSKSYTSSSSVSSVVEFSNSLQLSKCTDMSTSGSELIRQKTSTTGSKNIVINNQLSPKEEKSVSCNLELSPDNDPLNQLHNLNSIESEEIQNVQYQFPYTNMDNTFAITIGDNLHNPRRINRLSVRDAHHTEGEPINTSIVTVYRVNNSQLFAVSNNSILPFTHVPHNDTQTSPMMSESCLKVTQGLTNIIDQLLENVPVIPSEVSSHELKNNHTFIANASSNEDDYDVLNEIKCNKPRRKKRSRKKKCKSKIPVFKIPFRRRKKRT</sequence>
<organism evidence="1 2">
    <name type="scientific">Aquatica leii</name>
    <dbReference type="NCBI Taxonomy" id="1421715"/>
    <lineage>
        <taxon>Eukaryota</taxon>
        <taxon>Metazoa</taxon>
        <taxon>Ecdysozoa</taxon>
        <taxon>Arthropoda</taxon>
        <taxon>Hexapoda</taxon>
        <taxon>Insecta</taxon>
        <taxon>Pterygota</taxon>
        <taxon>Neoptera</taxon>
        <taxon>Endopterygota</taxon>
        <taxon>Coleoptera</taxon>
        <taxon>Polyphaga</taxon>
        <taxon>Elateriformia</taxon>
        <taxon>Elateroidea</taxon>
        <taxon>Lampyridae</taxon>
        <taxon>Luciolinae</taxon>
        <taxon>Aquatica</taxon>
    </lineage>
</organism>
<dbReference type="InterPro" id="IPR039584">
    <property type="entry name" value="HSF2BP"/>
</dbReference>
<evidence type="ECO:0000313" key="2">
    <source>
        <dbReference type="Proteomes" id="UP001353858"/>
    </source>
</evidence>
<dbReference type="PANTHER" id="PTHR15434:SF2">
    <property type="entry name" value="HEAT SHOCK FACTOR 2-BINDING PROTEIN"/>
    <property type="match status" value="1"/>
</dbReference>
<protein>
    <submittedName>
        <fullName evidence="1">Uncharacterized protein</fullName>
    </submittedName>
</protein>
<dbReference type="Proteomes" id="UP001353858">
    <property type="component" value="Unassembled WGS sequence"/>
</dbReference>
<reference evidence="2" key="1">
    <citation type="submission" date="2023-01" db="EMBL/GenBank/DDBJ databases">
        <title>Key to firefly adult light organ development and bioluminescence: homeobox transcription factors regulate luciferase expression and transportation to peroxisome.</title>
        <authorList>
            <person name="Fu X."/>
        </authorList>
    </citation>
    <scope>NUCLEOTIDE SEQUENCE [LARGE SCALE GENOMIC DNA]</scope>
</reference>
<accession>A0AAN7P2E1</accession>
<name>A0AAN7P2E1_9COLE</name>
<dbReference type="AlphaFoldDB" id="A0AAN7P2E1"/>
<dbReference type="GO" id="GO:0005829">
    <property type="term" value="C:cytosol"/>
    <property type="evidence" value="ECO:0007669"/>
    <property type="project" value="TreeGrafter"/>
</dbReference>
<keyword evidence="2" id="KW-1185">Reference proteome</keyword>
<dbReference type="EMBL" id="JARPUR010000005">
    <property type="protein sequence ID" value="KAK4875574.1"/>
    <property type="molecule type" value="Genomic_DNA"/>
</dbReference>
<evidence type="ECO:0000313" key="1">
    <source>
        <dbReference type="EMBL" id="KAK4875574.1"/>
    </source>
</evidence>
<proteinExistence type="predicted"/>
<dbReference type="PANTHER" id="PTHR15434">
    <property type="entry name" value="HEAT SHOCK FACTOR 2-BINDING PROTEIN"/>
    <property type="match status" value="1"/>
</dbReference>